<feature type="region of interest" description="Disordered" evidence="1">
    <location>
        <begin position="25"/>
        <end position="44"/>
    </location>
</feature>
<evidence type="ECO:0000256" key="1">
    <source>
        <dbReference type="SAM" id="MobiDB-lite"/>
    </source>
</evidence>
<evidence type="ECO:0000313" key="2">
    <source>
        <dbReference type="EMBL" id="MED6270847.1"/>
    </source>
</evidence>
<organism evidence="2 3">
    <name type="scientific">Characodon lateralis</name>
    <dbReference type="NCBI Taxonomy" id="208331"/>
    <lineage>
        <taxon>Eukaryota</taxon>
        <taxon>Metazoa</taxon>
        <taxon>Chordata</taxon>
        <taxon>Craniata</taxon>
        <taxon>Vertebrata</taxon>
        <taxon>Euteleostomi</taxon>
        <taxon>Actinopterygii</taxon>
        <taxon>Neopterygii</taxon>
        <taxon>Teleostei</taxon>
        <taxon>Neoteleostei</taxon>
        <taxon>Acanthomorphata</taxon>
        <taxon>Ovalentaria</taxon>
        <taxon>Atherinomorphae</taxon>
        <taxon>Cyprinodontiformes</taxon>
        <taxon>Goodeidae</taxon>
        <taxon>Characodon</taxon>
    </lineage>
</organism>
<accession>A0ABU7D7E1</accession>
<gene>
    <name evidence="2" type="ORF">CHARACLAT_014388</name>
</gene>
<evidence type="ECO:0000313" key="3">
    <source>
        <dbReference type="Proteomes" id="UP001352852"/>
    </source>
</evidence>
<proteinExistence type="predicted"/>
<protein>
    <submittedName>
        <fullName evidence="2">Uncharacterized protein</fullName>
    </submittedName>
</protein>
<comment type="caution">
    <text evidence="2">The sequence shown here is derived from an EMBL/GenBank/DDBJ whole genome shotgun (WGS) entry which is preliminary data.</text>
</comment>
<name>A0ABU7D7E1_9TELE</name>
<sequence length="114" mass="12853">MVCQKRWKYHHDKFAKAKCQLNIKMSDDPGGKKSSQPSTPPRSGLIIISNIVKRPPTCLFDKMKWGKKGGQASTTFYTTVLDFELGLQQPTLVDKIVGTPRLMKEKPTMVTEIT</sequence>
<keyword evidence="3" id="KW-1185">Reference proteome</keyword>
<dbReference type="Proteomes" id="UP001352852">
    <property type="component" value="Unassembled WGS sequence"/>
</dbReference>
<reference evidence="2 3" key="1">
    <citation type="submission" date="2021-06" db="EMBL/GenBank/DDBJ databases">
        <authorList>
            <person name="Palmer J.M."/>
        </authorList>
    </citation>
    <scope>NUCLEOTIDE SEQUENCE [LARGE SCALE GENOMIC DNA]</scope>
    <source>
        <strain evidence="2 3">CL_MEX2019</strain>
        <tissue evidence="2">Muscle</tissue>
    </source>
</reference>
<dbReference type="EMBL" id="JAHUTJ010017467">
    <property type="protein sequence ID" value="MED6270847.1"/>
    <property type="molecule type" value="Genomic_DNA"/>
</dbReference>